<keyword evidence="1" id="KW-0812">Transmembrane</keyword>
<protein>
    <recommendedName>
        <fullName evidence="3">DUF4760 domain-containing protein</fullName>
    </recommendedName>
</protein>
<evidence type="ECO:0000256" key="1">
    <source>
        <dbReference type="SAM" id="Phobius"/>
    </source>
</evidence>
<evidence type="ECO:0008006" key="3">
    <source>
        <dbReference type="Google" id="ProtNLM"/>
    </source>
</evidence>
<evidence type="ECO:0000313" key="2">
    <source>
        <dbReference type="EMBL" id="VAV92024.1"/>
    </source>
</evidence>
<dbReference type="EMBL" id="UOEG01000084">
    <property type="protein sequence ID" value="VAV92024.1"/>
    <property type="molecule type" value="Genomic_DNA"/>
</dbReference>
<name>A0A3B0RF62_9ZZZZ</name>
<gene>
    <name evidence="2" type="ORF">MNBD_ALPHA07-1968</name>
</gene>
<dbReference type="AlphaFoldDB" id="A0A3B0RF62"/>
<reference evidence="2" key="1">
    <citation type="submission" date="2018-06" db="EMBL/GenBank/DDBJ databases">
        <authorList>
            <person name="Zhirakovskaya E."/>
        </authorList>
    </citation>
    <scope>NUCLEOTIDE SEQUENCE</scope>
</reference>
<organism evidence="2">
    <name type="scientific">hydrothermal vent metagenome</name>
    <dbReference type="NCBI Taxonomy" id="652676"/>
    <lineage>
        <taxon>unclassified sequences</taxon>
        <taxon>metagenomes</taxon>
        <taxon>ecological metagenomes</taxon>
    </lineage>
</organism>
<accession>A0A3B0RF62</accession>
<feature type="transmembrane region" description="Helical" evidence="1">
    <location>
        <begin position="12"/>
        <end position="30"/>
    </location>
</feature>
<sequence>MCEEIALHWTEYFKAIGPTIIAVFIAYVAYQQWRINRASLREKLFDKRWQVFKEAQAFLSEILRDTKYSEESYWKFVDSCQRARFLFDKKTYDFLMEIRERAVKMRMYKKKLDGVPVGDKRNKLVDQEGDELKWLTDQIDRLFEVFMPYLSFKETD</sequence>
<keyword evidence="1" id="KW-1133">Transmembrane helix</keyword>
<keyword evidence="1" id="KW-0472">Membrane</keyword>
<proteinExistence type="predicted"/>